<name>A0A1S1MWT3_9GAMM</name>
<feature type="transmembrane region" description="Helical" evidence="3">
    <location>
        <begin position="12"/>
        <end position="33"/>
    </location>
</feature>
<sequence>MQTNFLRLHTYLVAFLVIALLVTFSCVITFGTVKADSQIGWLDCFAEGGIAMVTLTWLLTTLLARPKGKVTNLLFFGLTAMLISMLLDFLDEFFRFNGDNGWVSHLEAFPAFMGMILMSFAMYHWYKEQQILNNMLSKKERFYREHGLTDFISGLYRAEYMKQHIDNELLSLKLHQRALSVALIDIKDFSQFNGRHGTARGNSLLADIGQIILLNLRDTDLACRYAGDRFIVLMPNTNLNAAQEIIKQVAKMVAQHKQYTSENNYSTFSQVHWRCVEAYNGESKAALLKRLNDELNVQKAQMV</sequence>
<comment type="caution">
    <text evidence="5">The sequence shown here is derived from an EMBL/GenBank/DDBJ whole genome shotgun (WGS) entry which is preliminary data.</text>
</comment>
<dbReference type="PROSITE" id="PS51257">
    <property type="entry name" value="PROKAR_LIPOPROTEIN"/>
    <property type="match status" value="1"/>
</dbReference>
<dbReference type="EC" id="2.7.7.65" evidence="1"/>
<dbReference type="GO" id="GO:0005886">
    <property type="term" value="C:plasma membrane"/>
    <property type="evidence" value="ECO:0007669"/>
    <property type="project" value="TreeGrafter"/>
</dbReference>
<dbReference type="PROSITE" id="PS50887">
    <property type="entry name" value="GGDEF"/>
    <property type="match status" value="1"/>
</dbReference>
<dbReference type="SUPFAM" id="SSF55073">
    <property type="entry name" value="Nucleotide cyclase"/>
    <property type="match status" value="1"/>
</dbReference>
<dbReference type="GO" id="GO:1902201">
    <property type="term" value="P:negative regulation of bacterial-type flagellum-dependent cell motility"/>
    <property type="evidence" value="ECO:0007669"/>
    <property type="project" value="TreeGrafter"/>
</dbReference>
<dbReference type="AlphaFoldDB" id="A0A1S1MWT3"/>
<dbReference type="GO" id="GO:0043709">
    <property type="term" value="P:cell adhesion involved in single-species biofilm formation"/>
    <property type="evidence" value="ECO:0007669"/>
    <property type="project" value="TreeGrafter"/>
</dbReference>
<dbReference type="RefSeq" id="WP_070985442.1">
    <property type="nucleotide sequence ID" value="NZ_MKJU01000025.1"/>
</dbReference>
<evidence type="ECO:0000256" key="2">
    <source>
        <dbReference type="ARBA" id="ARBA00034247"/>
    </source>
</evidence>
<dbReference type="Gene3D" id="3.30.70.270">
    <property type="match status" value="1"/>
</dbReference>
<dbReference type="SMART" id="SM00267">
    <property type="entry name" value="GGDEF"/>
    <property type="match status" value="1"/>
</dbReference>
<dbReference type="EMBL" id="MKJU01000025">
    <property type="protein sequence ID" value="OHU91527.1"/>
    <property type="molecule type" value="Genomic_DNA"/>
</dbReference>
<feature type="transmembrane region" description="Helical" evidence="3">
    <location>
        <begin position="72"/>
        <end position="90"/>
    </location>
</feature>
<feature type="transmembrane region" description="Helical" evidence="3">
    <location>
        <begin position="39"/>
        <end position="60"/>
    </location>
</feature>
<gene>
    <name evidence="5" type="ORF">BET10_12015</name>
</gene>
<dbReference type="GO" id="GO:0052621">
    <property type="term" value="F:diguanylate cyclase activity"/>
    <property type="evidence" value="ECO:0007669"/>
    <property type="project" value="UniProtKB-EC"/>
</dbReference>
<dbReference type="STRING" id="1859457.BET10_12015"/>
<protein>
    <recommendedName>
        <fullName evidence="1">diguanylate cyclase</fullName>
        <ecNumber evidence="1">2.7.7.65</ecNumber>
    </recommendedName>
</protein>
<evidence type="ECO:0000313" key="5">
    <source>
        <dbReference type="EMBL" id="OHU91527.1"/>
    </source>
</evidence>
<keyword evidence="3" id="KW-1133">Transmembrane helix</keyword>
<dbReference type="OrthoDB" id="5914567at2"/>
<keyword evidence="6" id="KW-1185">Reference proteome</keyword>
<dbReference type="InterPro" id="IPR050469">
    <property type="entry name" value="Diguanylate_Cyclase"/>
</dbReference>
<evidence type="ECO:0000313" key="6">
    <source>
        <dbReference type="Proteomes" id="UP000179786"/>
    </source>
</evidence>
<dbReference type="Pfam" id="PF00990">
    <property type="entry name" value="GGDEF"/>
    <property type="match status" value="1"/>
</dbReference>
<dbReference type="CDD" id="cd01949">
    <property type="entry name" value="GGDEF"/>
    <property type="match status" value="1"/>
</dbReference>
<keyword evidence="3" id="KW-0472">Membrane</keyword>
<feature type="domain" description="GGDEF" evidence="4">
    <location>
        <begin position="177"/>
        <end position="303"/>
    </location>
</feature>
<dbReference type="InterPro" id="IPR029787">
    <property type="entry name" value="Nucleotide_cyclase"/>
</dbReference>
<dbReference type="NCBIfam" id="TIGR00254">
    <property type="entry name" value="GGDEF"/>
    <property type="match status" value="1"/>
</dbReference>
<comment type="catalytic activity">
    <reaction evidence="2">
        <text>2 GTP = 3',3'-c-di-GMP + 2 diphosphate</text>
        <dbReference type="Rhea" id="RHEA:24898"/>
        <dbReference type="ChEBI" id="CHEBI:33019"/>
        <dbReference type="ChEBI" id="CHEBI:37565"/>
        <dbReference type="ChEBI" id="CHEBI:58805"/>
        <dbReference type="EC" id="2.7.7.65"/>
    </reaction>
</comment>
<organism evidence="5 6">
    <name type="scientific">Pseudoalteromonas amylolytica</name>
    <dbReference type="NCBI Taxonomy" id="1859457"/>
    <lineage>
        <taxon>Bacteria</taxon>
        <taxon>Pseudomonadati</taxon>
        <taxon>Pseudomonadota</taxon>
        <taxon>Gammaproteobacteria</taxon>
        <taxon>Alteromonadales</taxon>
        <taxon>Pseudoalteromonadaceae</taxon>
        <taxon>Pseudoalteromonas</taxon>
    </lineage>
</organism>
<feature type="transmembrane region" description="Helical" evidence="3">
    <location>
        <begin position="102"/>
        <end position="126"/>
    </location>
</feature>
<evidence type="ECO:0000259" key="4">
    <source>
        <dbReference type="PROSITE" id="PS50887"/>
    </source>
</evidence>
<proteinExistence type="predicted"/>
<reference evidence="5 6" key="1">
    <citation type="submission" date="2016-09" db="EMBL/GenBank/DDBJ databases">
        <title>Pseudoalteromonas amylolytica sp. nov., isolated from the surface seawater.</title>
        <authorList>
            <person name="Wu Y.-H."/>
            <person name="Cheng H."/>
            <person name="Jin X.-B."/>
            <person name="Wang C.-S."/>
            <person name="Xu X.-W."/>
        </authorList>
    </citation>
    <scope>NUCLEOTIDE SEQUENCE [LARGE SCALE GENOMIC DNA]</scope>
    <source>
        <strain evidence="5 6">JW1</strain>
    </source>
</reference>
<dbReference type="InterPro" id="IPR000160">
    <property type="entry name" value="GGDEF_dom"/>
</dbReference>
<accession>A0A1S1MWT3</accession>
<dbReference type="PANTHER" id="PTHR45138:SF9">
    <property type="entry name" value="DIGUANYLATE CYCLASE DGCM-RELATED"/>
    <property type="match status" value="1"/>
</dbReference>
<evidence type="ECO:0000256" key="1">
    <source>
        <dbReference type="ARBA" id="ARBA00012528"/>
    </source>
</evidence>
<dbReference type="InterPro" id="IPR043128">
    <property type="entry name" value="Rev_trsase/Diguanyl_cyclase"/>
</dbReference>
<dbReference type="Proteomes" id="UP000179786">
    <property type="component" value="Unassembled WGS sequence"/>
</dbReference>
<dbReference type="PANTHER" id="PTHR45138">
    <property type="entry name" value="REGULATORY COMPONENTS OF SENSORY TRANSDUCTION SYSTEM"/>
    <property type="match status" value="1"/>
</dbReference>
<evidence type="ECO:0000256" key="3">
    <source>
        <dbReference type="SAM" id="Phobius"/>
    </source>
</evidence>
<keyword evidence="3" id="KW-0812">Transmembrane</keyword>